<evidence type="ECO:0000313" key="2">
    <source>
        <dbReference type="Proteomes" id="UP000499080"/>
    </source>
</evidence>
<comment type="caution">
    <text evidence="1">The sequence shown here is derived from an EMBL/GenBank/DDBJ whole genome shotgun (WGS) entry which is preliminary data.</text>
</comment>
<evidence type="ECO:0000313" key="1">
    <source>
        <dbReference type="EMBL" id="GBN43105.1"/>
    </source>
</evidence>
<dbReference type="AlphaFoldDB" id="A0A4Y2NU36"/>
<name>A0A4Y2NU36_ARAVE</name>
<protein>
    <submittedName>
        <fullName evidence="1">Uncharacterized protein</fullName>
    </submittedName>
</protein>
<gene>
    <name evidence="1" type="ORF">AVEN_100026_1</name>
</gene>
<sequence length="77" mass="8884">MGFGVERSNFRGVNDFPKAGHSRLEFSKSVGGLLTRPYQVSDHQFRCVIHWPYRFYRKPIAYRQPESGPPTTLISPD</sequence>
<dbReference type="Proteomes" id="UP000499080">
    <property type="component" value="Unassembled WGS sequence"/>
</dbReference>
<proteinExistence type="predicted"/>
<organism evidence="1 2">
    <name type="scientific">Araneus ventricosus</name>
    <name type="common">Orbweaver spider</name>
    <name type="synonym">Epeira ventricosa</name>
    <dbReference type="NCBI Taxonomy" id="182803"/>
    <lineage>
        <taxon>Eukaryota</taxon>
        <taxon>Metazoa</taxon>
        <taxon>Ecdysozoa</taxon>
        <taxon>Arthropoda</taxon>
        <taxon>Chelicerata</taxon>
        <taxon>Arachnida</taxon>
        <taxon>Araneae</taxon>
        <taxon>Araneomorphae</taxon>
        <taxon>Entelegynae</taxon>
        <taxon>Araneoidea</taxon>
        <taxon>Araneidae</taxon>
        <taxon>Araneus</taxon>
    </lineage>
</organism>
<reference evidence="1 2" key="1">
    <citation type="journal article" date="2019" name="Sci. Rep.">
        <title>Orb-weaving spider Araneus ventricosus genome elucidates the spidroin gene catalogue.</title>
        <authorList>
            <person name="Kono N."/>
            <person name="Nakamura H."/>
            <person name="Ohtoshi R."/>
            <person name="Moran D.A.P."/>
            <person name="Shinohara A."/>
            <person name="Yoshida Y."/>
            <person name="Fujiwara M."/>
            <person name="Mori M."/>
            <person name="Tomita M."/>
            <person name="Arakawa K."/>
        </authorList>
    </citation>
    <scope>NUCLEOTIDE SEQUENCE [LARGE SCALE GENOMIC DNA]</scope>
</reference>
<keyword evidence="2" id="KW-1185">Reference proteome</keyword>
<accession>A0A4Y2NU36</accession>
<dbReference type="EMBL" id="BGPR01009918">
    <property type="protein sequence ID" value="GBN43105.1"/>
    <property type="molecule type" value="Genomic_DNA"/>
</dbReference>